<evidence type="ECO:0000313" key="3">
    <source>
        <dbReference type="Proteomes" id="UP000636458"/>
    </source>
</evidence>
<dbReference type="EMBL" id="JAEPES010000004">
    <property type="protein sequence ID" value="MBK4348397.1"/>
    <property type="molecule type" value="Genomic_DNA"/>
</dbReference>
<accession>A0A934SKK2</accession>
<dbReference type="PROSITE" id="PS51257">
    <property type="entry name" value="PROKAR_LIPOPROTEIN"/>
    <property type="match status" value="1"/>
</dbReference>
<keyword evidence="1" id="KW-1133">Transmembrane helix</keyword>
<dbReference type="Pfam" id="PF06912">
    <property type="entry name" value="DUF1275"/>
    <property type="match status" value="1"/>
</dbReference>
<feature type="transmembrane region" description="Helical" evidence="1">
    <location>
        <begin position="204"/>
        <end position="223"/>
    </location>
</feature>
<keyword evidence="1" id="KW-0472">Membrane</keyword>
<feature type="transmembrane region" description="Helical" evidence="1">
    <location>
        <begin position="119"/>
        <end position="137"/>
    </location>
</feature>
<comment type="caution">
    <text evidence="2">The sequence shown here is derived from an EMBL/GenBank/DDBJ whole genome shotgun (WGS) entry which is preliminary data.</text>
</comment>
<reference evidence="2" key="1">
    <citation type="submission" date="2021-01" db="EMBL/GenBank/DDBJ databases">
        <title>Lacisediminihabitans sp. nov. strain G11-30, isolated from Antarctic Soil.</title>
        <authorList>
            <person name="Li J."/>
        </authorList>
    </citation>
    <scope>NUCLEOTIDE SEQUENCE</scope>
    <source>
        <strain evidence="2">G11-30</strain>
    </source>
</reference>
<feature type="transmembrane region" description="Helical" evidence="1">
    <location>
        <begin position="176"/>
        <end position="198"/>
    </location>
</feature>
<dbReference type="Proteomes" id="UP000636458">
    <property type="component" value="Unassembled WGS sequence"/>
</dbReference>
<dbReference type="PANTHER" id="PTHR37314:SF4">
    <property type="entry name" value="UPF0700 TRANSMEMBRANE PROTEIN YOAK"/>
    <property type="match status" value="1"/>
</dbReference>
<dbReference type="AlphaFoldDB" id="A0A934SKK2"/>
<organism evidence="2 3">
    <name type="scientific">Lacisediminihabitans changchengi</name>
    <dbReference type="NCBI Taxonomy" id="2787634"/>
    <lineage>
        <taxon>Bacteria</taxon>
        <taxon>Bacillati</taxon>
        <taxon>Actinomycetota</taxon>
        <taxon>Actinomycetes</taxon>
        <taxon>Micrococcales</taxon>
        <taxon>Microbacteriaceae</taxon>
        <taxon>Lacisediminihabitans</taxon>
    </lineage>
</organism>
<dbReference type="PANTHER" id="PTHR37314">
    <property type="entry name" value="SLR0142 PROTEIN"/>
    <property type="match status" value="1"/>
</dbReference>
<keyword evidence="3" id="KW-1185">Reference proteome</keyword>
<feature type="transmembrane region" description="Helical" evidence="1">
    <location>
        <begin position="47"/>
        <end position="74"/>
    </location>
</feature>
<feature type="transmembrane region" description="Helical" evidence="1">
    <location>
        <begin position="12"/>
        <end position="35"/>
    </location>
</feature>
<dbReference type="RefSeq" id="WP_200556605.1">
    <property type="nucleotide sequence ID" value="NZ_JAEPES010000004.1"/>
</dbReference>
<dbReference type="InterPro" id="IPR010699">
    <property type="entry name" value="DUF1275"/>
</dbReference>
<evidence type="ECO:0000256" key="1">
    <source>
        <dbReference type="SAM" id="Phobius"/>
    </source>
</evidence>
<keyword evidence="1" id="KW-0812">Transmembrane</keyword>
<gene>
    <name evidence="2" type="ORF">IV501_12190</name>
</gene>
<sequence>MARRPLLPVDHHFIAGLLLLTASTGCVDAVSYLALDKVFTGNMTGNVLFIGFGLVGAGTTPLLNNVVALLGFVVGSILGGRIVGRNAKKGLPWSSRALLIGGAVVMVGLAIFWTIVHTLAFPALLTVTALLAVVMGAQVSAVKPVGNTDVTTIVVTNTLANLARDSRLAGGAGKNWFPRLAAVLAMGVGAAIGAALVAHVSGPMGLVGAAIIFCGGVVTLVTAHRKLHAPSPSSDTP</sequence>
<protein>
    <submittedName>
        <fullName evidence="2">DUF1275 domain-containing protein</fullName>
    </submittedName>
</protein>
<evidence type="ECO:0000313" key="2">
    <source>
        <dbReference type="EMBL" id="MBK4348397.1"/>
    </source>
</evidence>
<feature type="transmembrane region" description="Helical" evidence="1">
    <location>
        <begin position="95"/>
        <end position="113"/>
    </location>
</feature>
<proteinExistence type="predicted"/>
<name>A0A934SKK2_9MICO</name>